<keyword evidence="4" id="KW-1185">Reference proteome</keyword>
<protein>
    <recommendedName>
        <fullName evidence="5">Extracellular membrane protein CFEM domain-containing protein</fullName>
    </recommendedName>
</protein>
<evidence type="ECO:0008006" key="5">
    <source>
        <dbReference type="Google" id="ProtNLM"/>
    </source>
</evidence>
<keyword evidence="2" id="KW-0732">Signal</keyword>
<dbReference type="OrthoDB" id="10516448at2759"/>
<feature type="region of interest" description="Disordered" evidence="1">
    <location>
        <begin position="111"/>
        <end position="176"/>
    </location>
</feature>
<feature type="signal peptide" evidence="2">
    <location>
        <begin position="1"/>
        <end position="24"/>
    </location>
</feature>
<dbReference type="EMBL" id="JAAAUQ010001045">
    <property type="protein sequence ID" value="KAF9143804.1"/>
    <property type="molecule type" value="Genomic_DNA"/>
</dbReference>
<dbReference type="Proteomes" id="UP000748756">
    <property type="component" value="Unassembled WGS sequence"/>
</dbReference>
<comment type="caution">
    <text evidence="3">The sequence shown here is derived from an EMBL/GenBank/DDBJ whole genome shotgun (WGS) entry which is preliminary data.</text>
</comment>
<sequence length="209" mass="20959">MQFSTIVASTLALVLATSTVTVSAQNPTDACLTCIVNAALARSPSCSLHIVQQIPAVNLGSPPVRACICPLTISGAWMDSCFRNNICTAIDIVNVFENIGRLREEACSRPVDAPVTPAGNPTIAAAPAPTISNRSSSGAPTGRPTTTDHSAPTDTSVSASATASASTSTDLAAPSLPVDNTGVPMIGAPSNVVAGAAIAMAVAFTVLSL</sequence>
<evidence type="ECO:0000256" key="1">
    <source>
        <dbReference type="SAM" id="MobiDB-lite"/>
    </source>
</evidence>
<organism evidence="3 4">
    <name type="scientific">Linnemannia schmuckeri</name>
    <dbReference type="NCBI Taxonomy" id="64567"/>
    <lineage>
        <taxon>Eukaryota</taxon>
        <taxon>Fungi</taxon>
        <taxon>Fungi incertae sedis</taxon>
        <taxon>Mucoromycota</taxon>
        <taxon>Mortierellomycotina</taxon>
        <taxon>Mortierellomycetes</taxon>
        <taxon>Mortierellales</taxon>
        <taxon>Mortierellaceae</taxon>
        <taxon>Linnemannia</taxon>
    </lineage>
</organism>
<name>A0A9P5V7P5_9FUNG</name>
<feature type="compositionally biased region" description="Polar residues" evidence="1">
    <location>
        <begin position="131"/>
        <end position="149"/>
    </location>
</feature>
<evidence type="ECO:0000313" key="4">
    <source>
        <dbReference type="Proteomes" id="UP000748756"/>
    </source>
</evidence>
<feature type="chain" id="PRO_5040258652" description="Extracellular membrane protein CFEM domain-containing protein" evidence="2">
    <location>
        <begin position="25"/>
        <end position="209"/>
    </location>
</feature>
<feature type="compositionally biased region" description="Low complexity" evidence="1">
    <location>
        <begin position="150"/>
        <end position="176"/>
    </location>
</feature>
<dbReference type="AlphaFoldDB" id="A0A9P5V7P5"/>
<evidence type="ECO:0000313" key="3">
    <source>
        <dbReference type="EMBL" id="KAF9143804.1"/>
    </source>
</evidence>
<gene>
    <name evidence="3" type="ORF">BG015_000301</name>
</gene>
<accession>A0A9P5V7P5</accession>
<reference evidence="3" key="1">
    <citation type="journal article" date="2020" name="Fungal Divers.">
        <title>Resolving the Mortierellaceae phylogeny through synthesis of multi-gene phylogenetics and phylogenomics.</title>
        <authorList>
            <person name="Vandepol N."/>
            <person name="Liber J."/>
            <person name="Desiro A."/>
            <person name="Na H."/>
            <person name="Kennedy M."/>
            <person name="Barry K."/>
            <person name="Grigoriev I.V."/>
            <person name="Miller A.N."/>
            <person name="O'Donnell K."/>
            <person name="Stajich J.E."/>
            <person name="Bonito G."/>
        </authorList>
    </citation>
    <scope>NUCLEOTIDE SEQUENCE</scope>
    <source>
        <strain evidence="3">NRRL 6426</strain>
    </source>
</reference>
<evidence type="ECO:0000256" key="2">
    <source>
        <dbReference type="SAM" id="SignalP"/>
    </source>
</evidence>
<feature type="compositionally biased region" description="Low complexity" evidence="1">
    <location>
        <begin position="116"/>
        <end position="130"/>
    </location>
</feature>
<proteinExistence type="predicted"/>